<dbReference type="InterPro" id="IPR001478">
    <property type="entry name" value="PDZ"/>
</dbReference>
<evidence type="ECO:0000256" key="5">
    <source>
        <dbReference type="ARBA" id="ARBA00022670"/>
    </source>
</evidence>
<dbReference type="InterPro" id="IPR009003">
    <property type="entry name" value="Peptidase_S1_PA"/>
</dbReference>
<evidence type="ECO:0000256" key="10">
    <source>
        <dbReference type="ARBA" id="ARBA00023016"/>
    </source>
</evidence>
<dbReference type="FunFam" id="2.40.10.120:FF:000001">
    <property type="entry name" value="Periplasmic serine endoprotease DegP-like"/>
    <property type="match status" value="1"/>
</dbReference>
<dbReference type="SMART" id="SM00228">
    <property type="entry name" value="PDZ"/>
    <property type="match status" value="2"/>
</dbReference>
<dbReference type="SUPFAM" id="SSF50156">
    <property type="entry name" value="PDZ domain-like"/>
    <property type="match status" value="2"/>
</dbReference>
<feature type="binding site" evidence="13">
    <location>
        <position position="58"/>
    </location>
    <ligand>
        <name>substrate</name>
    </ligand>
</feature>
<dbReference type="Gene3D" id="2.40.10.120">
    <property type="match status" value="1"/>
</dbReference>
<keyword evidence="5 14" id="KW-0645">Protease</keyword>
<evidence type="ECO:0000256" key="1">
    <source>
        <dbReference type="ARBA" id="ARBA00001772"/>
    </source>
</evidence>
<dbReference type="AlphaFoldDB" id="A0A155ZN36"/>
<proteinExistence type="inferred from homology"/>
<feature type="binding site" evidence="13">
    <location>
        <begin position="237"/>
        <end position="239"/>
    </location>
    <ligand>
        <name>substrate</name>
    </ligand>
</feature>
<dbReference type="EMBL" id="NEEW01000009">
    <property type="protein sequence ID" value="PJD81644.1"/>
    <property type="molecule type" value="Genomic_DNA"/>
</dbReference>
<dbReference type="InterPro" id="IPR011782">
    <property type="entry name" value="Pept_S1C_Do"/>
</dbReference>
<dbReference type="FunFam" id="2.40.10.10:FF:000001">
    <property type="entry name" value="Periplasmic serine protease DegS"/>
    <property type="match status" value="1"/>
</dbReference>
<feature type="active site" description="Charge relay system" evidence="12">
    <location>
        <position position="239"/>
    </location>
</feature>
<name>A0A155ZN36_9ENTR</name>
<dbReference type="OrthoDB" id="9758917at2"/>
<keyword evidence="8" id="KW-0378">Hydrolase</keyword>
<comment type="catalytic activity">
    <reaction evidence="1">
        <text>Acts on substrates that are at least partially unfolded. The cleavage site P1 residue is normally between a pair of hydrophobic residues, such as Val-|-Val.</text>
        <dbReference type="EC" id="3.4.21.107"/>
    </reaction>
</comment>
<dbReference type="Pfam" id="PF13365">
    <property type="entry name" value="Trypsin_2"/>
    <property type="match status" value="1"/>
</dbReference>
<dbReference type="FunFam" id="2.30.42.10:FF:000037">
    <property type="entry name" value="Periplasmic serine endoprotease DegP-like"/>
    <property type="match status" value="1"/>
</dbReference>
<protein>
    <recommendedName>
        <fullName evidence="4">peptidase Do</fullName>
        <ecNumber evidence="4">3.4.21.107</ecNumber>
    </recommendedName>
    <alternativeName>
        <fullName evidence="11">Protease Do</fullName>
    </alternativeName>
</protein>
<feature type="binding site" evidence="13">
    <location>
        <begin position="294"/>
        <end position="298"/>
    </location>
    <ligand>
        <name>substrate</name>
    </ligand>
</feature>
<keyword evidence="10" id="KW-0346">Stress response</keyword>
<evidence type="ECO:0000256" key="8">
    <source>
        <dbReference type="ARBA" id="ARBA00022801"/>
    </source>
</evidence>
<feature type="binding site" evidence="13">
    <location>
        <position position="134"/>
    </location>
    <ligand>
        <name>substrate</name>
    </ligand>
</feature>
<organism evidence="14 15">
    <name type="scientific">Enterobacter hormaechei</name>
    <dbReference type="NCBI Taxonomy" id="158836"/>
    <lineage>
        <taxon>Bacteria</taxon>
        <taxon>Pseudomonadati</taxon>
        <taxon>Pseudomonadota</taxon>
        <taxon>Gammaproteobacteria</taxon>
        <taxon>Enterobacterales</taxon>
        <taxon>Enterobacteriaceae</taxon>
        <taxon>Enterobacter</taxon>
        <taxon>Enterobacter cloacae complex</taxon>
    </lineage>
</organism>
<dbReference type="InterPro" id="IPR036034">
    <property type="entry name" value="PDZ_sf"/>
</dbReference>
<dbReference type="RefSeq" id="WP_015572718.1">
    <property type="nucleotide sequence ID" value="NZ_AMGJ01000028.1"/>
</dbReference>
<feature type="active site" description="Charge relay system" evidence="12">
    <location>
        <position position="134"/>
    </location>
</feature>
<dbReference type="PROSITE" id="PS50106">
    <property type="entry name" value="PDZ"/>
    <property type="match status" value="2"/>
</dbReference>
<dbReference type="CDD" id="cd23084">
    <property type="entry name" value="cpPDZ2_DegP-like"/>
    <property type="match status" value="1"/>
</dbReference>
<dbReference type="NCBIfam" id="NF008189">
    <property type="entry name" value="PRK10942.1"/>
    <property type="match status" value="1"/>
</dbReference>
<evidence type="ECO:0000256" key="9">
    <source>
        <dbReference type="ARBA" id="ARBA00022825"/>
    </source>
</evidence>
<dbReference type="SUPFAM" id="SSF50494">
    <property type="entry name" value="Trypsin-like serine proteases"/>
    <property type="match status" value="1"/>
</dbReference>
<evidence type="ECO:0000256" key="13">
    <source>
        <dbReference type="PIRSR" id="PIRSR611782-2"/>
    </source>
</evidence>
<sequence>MKKTTLAMSALALSLGLALSPLAMAAETASSAATAQQMPSLAPMLEKVMPSVVSINVEGSTTVNTPRMPRNFQQFFGDNSPFCQDGSPFQSSPFCQGGGAGDDGQGGGQQQKFMALGSGVIIDAAKGYVVTNNHVVDNANTIKVQMSDGRKFDAKVVGKDPRSDIALIQIQDPKNLTAIKLADSDALRVGDYTVAIGNPFGLGETVTSGIVSALGRSGLNAENYENFIQTDAAINRGNSGGALVNLNGELIGINTAILAPDGGNIGIGFAIPSNMVKNLTAQMVQYGQVKRGELGIMGTELNSELAKAMKVDAQRGAFVSQVMPNSSAAKAGIKAGDVITSLNGKPISSFAALRAEVGSMPIGSKVTLGLLREGKPVNVSLELQQSSQNQVDSSTIFSGIEGAEMSNKGADKGVVVNNVKANSPAARIGLKKGDVIMGANQQPVKNIAELRKILDSKPSVLALNIQRGDTSIYLLMQ</sequence>
<feature type="active site" description="Charge relay system" evidence="12">
    <location>
        <position position="164"/>
    </location>
</feature>
<dbReference type="PANTHER" id="PTHR22939:SF129">
    <property type="entry name" value="SERINE PROTEASE HTRA2, MITOCHONDRIAL"/>
    <property type="match status" value="1"/>
</dbReference>
<dbReference type="EC" id="3.4.21.107" evidence="4"/>
<reference evidence="14 15" key="1">
    <citation type="journal article" date="2017" name="J. Antimicrob. Chemother.">
        <title>Characterization of the population structure, drug resistance mechanisms and plasmids of the community-associated Enterobacter cloacae complex in China.</title>
        <authorList>
            <person name="Zhou K."/>
            <person name="Yu W."/>
            <person name="Cao X."/>
            <person name="Shen P."/>
            <person name="Lu H."/>
            <person name="Luo Q."/>
            <person name="Rossen J.W.A."/>
            <person name="Xiao Y."/>
        </authorList>
    </citation>
    <scope>NUCLEOTIDE SEQUENCE [LARGE SCALE GENOMIC DNA]</scope>
    <source>
        <strain evidence="14 15">ECC904</strain>
    </source>
</reference>
<dbReference type="NCBIfam" id="TIGR02037">
    <property type="entry name" value="degP_htrA_DO"/>
    <property type="match status" value="1"/>
</dbReference>
<evidence type="ECO:0000313" key="14">
    <source>
        <dbReference type="EMBL" id="PJD81644.1"/>
    </source>
</evidence>
<evidence type="ECO:0000256" key="4">
    <source>
        <dbReference type="ARBA" id="ARBA00013035"/>
    </source>
</evidence>
<dbReference type="Gene3D" id="2.30.42.10">
    <property type="match status" value="2"/>
</dbReference>
<evidence type="ECO:0000256" key="3">
    <source>
        <dbReference type="ARBA" id="ARBA00010541"/>
    </source>
</evidence>
<gene>
    <name evidence="14" type="ORF">B9Q30_17840</name>
</gene>
<evidence type="ECO:0000256" key="12">
    <source>
        <dbReference type="PIRSR" id="PIRSR611782-1"/>
    </source>
</evidence>
<evidence type="ECO:0000313" key="15">
    <source>
        <dbReference type="Proteomes" id="UP000229974"/>
    </source>
</evidence>
<dbReference type="GO" id="GO:0004252">
    <property type="term" value="F:serine-type endopeptidase activity"/>
    <property type="evidence" value="ECO:0007669"/>
    <property type="project" value="InterPro"/>
</dbReference>
<accession>A0A331W7N9</accession>
<comment type="subcellular location">
    <subcellularLocation>
        <location evidence="2">Cell envelope</location>
    </subcellularLocation>
</comment>
<keyword evidence="9" id="KW-0720">Serine protease</keyword>
<dbReference type="Pfam" id="PF00595">
    <property type="entry name" value="PDZ"/>
    <property type="match status" value="2"/>
</dbReference>
<evidence type="ECO:0000256" key="11">
    <source>
        <dbReference type="ARBA" id="ARBA00032850"/>
    </source>
</evidence>
<dbReference type="GO" id="GO:0030313">
    <property type="term" value="C:cell envelope"/>
    <property type="evidence" value="ECO:0007669"/>
    <property type="project" value="UniProtKB-SubCell"/>
</dbReference>
<accession>A0A155ZN36</accession>
<dbReference type="Proteomes" id="UP000229974">
    <property type="component" value="Unassembled WGS sequence"/>
</dbReference>
<dbReference type="PRINTS" id="PR00834">
    <property type="entry name" value="PROTEASES2C"/>
</dbReference>
<feature type="binding site" evidence="13">
    <location>
        <position position="164"/>
    </location>
    <ligand>
        <name>substrate</name>
    </ligand>
</feature>
<keyword evidence="7" id="KW-0677">Repeat</keyword>
<keyword evidence="6" id="KW-0732">Signal</keyword>
<comment type="similarity">
    <text evidence="3">Belongs to the peptidase S1C family.</text>
</comment>
<comment type="caution">
    <text evidence="14">The sequence shown here is derived from an EMBL/GenBank/DDBJ whole genome shotgun (WGS) entry which is preliminary data.</text>
</comment>
<evidence type="ECO:0000256" key="2">
    <source>
        <dbReference type="ARBA" id="ARBA00004196"/>
    </source>
</evidence>
<evidence type="ECO:0000256" key="6">
    <source>
        <dbReference type="ARBA" id="ARBA00022729"/>
    </source>
</evidence>
<evidence type="ECO:0000256" key="7">
    <source>
        <dbReference type="ARBA" id="ARBA00022737"/>
    </source>
</evidence>
<dbReference type="CDD" id="cd10839">
    <property type="entry name" value="cpPDZ1_DegP-like"/>
    <property type="match status" value="1"/>
</dbReference>
<dbReference type="GO" id="GO:0051603">
    <property type="term" value="P:proteolysis involved in protein catabolic process"/>
    <property type="evidence" value="ECO:0007669"/>
    <property type="project" value="UniProtKB-ARBA"/>
</dbReference>
<feature type="binding site" evidence="13">
    <location>
        <begin position="255"/>
        <end position="259"/>
    </location>
    <ligand>
        <name>substrate</name>
    </ligand>
</feature>
<dbReference type="FunFam" id="2.30.42.10:FF:000050">
    <property type="entry name" value="Periplasmic serine endoprotease DegP-like"/>
    <property type="match status" value="1"/>
</dbReference>
<dbReference type="PANTHER" id="PTHR22939">
    <property type="entry name" value="SERINE PROTEASE FAMILY S1C HTRA-RELATED"/>
    <property type="match status" value="1"/>
</dbReference>
<dbReference type="InterPro" id="IPR001940">
    <property type="entry name" value="Peptidase_S1C"/>
</dbReference>
<accession>A0A2J0PY97</accession>